<organism evidence="1 2">
    <name type="scientific">Trifolium medium</name>
    <dbReference type="NCBI Taxonomy" id="97028"/>
    <lineage>
        <taxon>Eukaryota</taxon>
        <taxon>Viridiplantae</taxon>
        <taxon>Streptophyta</taxon>
        <taxon>Embryophyta</taxon>
        <taxon>Tracheophyta</taxon>
        <taxon>Spermatophyta</taxon>
        <taxon>Magnoliopsida</taxon>
        <taxon>eudicotyledons</taxon>
        <taxon>Gunneridae</taxon>
        <taxon>Pentapetalae</taxon>
        <taxon>rosids</taxon>
        <taxon>fabids</taxon>
        <taxon>Fabales</taxon>
        <taxon>Fabaceae</taxon>
        <taxon>Papilionoideae</taxon>
        <taxon>50 kb inversion clade</taxon>
        <taxon>NPAAA clade</taxon>
        <taxon>Hologalegina</taxon>
        <taxon>IRL clade</taxon>
        <taxon>Trifolieae</taxon>
        <taxon>Trifolium</taxon>
    </lineage>
</organism>
<keyword evidence="2" id="KW-1185">Reference proteome</keyword>
<name>A0A392RP97_9FABA</name>
<feature type="non-terminal residue" evidence="1">
    <location>
        <position position="128"/>
    </location>
</feature>
<reference evidence="1 2" key="1">
    <citation type="journal article" date="2018" name="Front. Plant Sci.">
        <title>Red Clover (Trifolium pratense) and Zigzag Clover (T. medium) - A Picture of Genomic Similarities and Differences.</title>
        <authorList>
            <person name="Dluhosova J."/>
            <person name="Istvanek J."/>
            <person name="Nedelnik J."/>
            <person name="Repkova J."/>
        </authorList>
    </citation>
    <scope>NUCLEOTIDE SEQUENCE [LARGE SCALE GENOMIC DNA]</scope>
    <source>
        <strain evidence="2">cv. 10/8</strain>
        <tissue evidence="1">Leaf</tissue>
    </source>
</reference>
<evidence type="ECO:0000313" key="2">
    <source>
        <dbReference type="Proteomes" id="UP000265520"/>
    </source>
</evidence>
<feature type="non-terminal residue" evidence="1">
    <location>
        <position position="1"/>
    </location>
</feature>
<protein>
    <submittedName>
        <fullName evidence="1">Envelope-like protein</fullName>
    </submittedName>
</protein>
<dbReference type="AlphaFoldDB" id="A0A392RP97"/>
<sequence length="128" mass="14283">HVESYVVKLPIAFPCLITKIILSQHPTILHPEEVQSKKPLQLAFNYRLFAGTHVPDIVVSNRNDKDDAGTSAPLTKSTKDEVLSELIEVSKALGETIRTSTIRKIHVDNLIKSITKEQEAEVEKGDKE</sequence>
<dbReference type="Proteomes" id="UP000265520">
    <property type="component" value="Unassembled WGS sequence"/>
</dbReference>
<accession>A0A392RP97</accession>
<comment type="caution">
    <text evidence="1">The sequence shown here is derived from an EMBL/GenBank/DDBJ whole genome shotgun (WGS) entry which is preliminary data.</text>
</comment>
<dbReference type="EMBL" id="LXQA010243958">
    <property type="protein sequence ID" value="MCI37376.1"/>
    <property type="molecule type" value="Genomic_DNA"/>
</dbReference>
<evidence type="ECO:0000313" key="1">
    <source>
        <dbReference type="EMBL" id="MCI37376.1"/>
    </source>
</evidence>
<proteinExistence type="predicted"/>